<proteinExistence type="predicted"/>
<evidence type="ECO:0000256" key="1">
    <source>
        <dbReference type="ARBA" id="ARBA00004132"/>
    </source>
</evidence>
<organism evidence="10 11">
    <name type="scientific">Lithospermum erythrorhizon</name>
    <name type="common">Purple gromwell</name>
    <name type="synonym">Lithospermum officinale var. erythrorhizon</name>
    <dbReference type="NCBI Taxonomy" id="34254"/>
    <lineage>
        <taxon>Eukaryota</taxon>
        <taxon>Viridiplantae</taxon>
        <taxon>Streptophyta</taxon>
        <taxon>Embryophyta</taxon>
        <taxon>Tracheophyta</taxon>
        <taxon>Spermatophyta</taxon>
        <taxon>Magnoliopsida</taxon>
        <taxon>eudicotyledons</taxon>
        <taxon>Gunneridae</taxon>
        <taxon>Pentapetalae</taxon>
        <taxon>asterids</taxon>
        <taxon>lamiids</taxon>
        <taxon>Boraginales</taxon>
        <taxon>Boraginaceae</taxon>
        <taxon>Boraginoideae</taxon>
        <taxon>Lithospermeae</taxon>
        <taxon>Lithospermum</taxon>
    </lineage>
</organism>
<evidence type="ECO:0000256" key="5">
    <source>
        <dbReference type="ARBA" id="ARBA00023034"/>
    </source>
</evidence>
<dbReference type="Proteomes" id="UP001454036">
    <property type="component" value="Unassembled WGS sequence"/>
</dbReference>
<dbReference type="CDD" id="cd16987">
    <property type="entry name" value="ANTH_N_AP180_plant"/>
    <property type="match status" value="1"/>
</dbReference>
<dbReference type="GO" id="GO:0006900">
    <property type="term" value="P:vesicle budding from membrane"/>
    <property type="evidence" value="ECO:0007669"/>
    <property type="project" value="TreeGrafter"/>
</dbReference>
<sequence>MEQRRDINQLMGIFKDKVSLLKATLSTKQTVSLIRVAVIRATTHKPNTPPPDHRVSAILSLGNHSFLIQSLCIDTVINRLHKTHSPYVALKCLIIMHNIISSGFSIFKKQLTLQTLVERQNALNLSLFRNDGCQESFQLASWVRWYAGVIECNLITSRNLGVSISSSRNKKVEFLNDNYVKEYLKVDSVLVKEINLLVLLVEEICKVPESVNYEKNVLVHDVMMLVGNDYRSTQHQIMSRLGELEGRVGRLRVSDSTELVNCLRRLEGCRGRLTEIFGNRMKNVEFWELVSFRKEAASNIGSRLLGWLDE</sequence>
<dbReference type="Pfam" id="PF07651">
    <property type="entry name" value="ANTH"/>
    <property type="match status" value="1"/>
</dbReference>
<evidence type="ECO:0000256" key="7">
    <source>
        <dbReference type="ARBA" id="ARBA00023176"/>
    </source>
</evidence>
<dbReference type="GO" id="GO:0000149">
    <property type="term" value="F:SNARE binding"/>
    <property type="evidence" value="ECO:0007669"/>
    <property type="project" value="TreeGrafter"/>
</dbReference>
<keyword evidence="5" id="KW-0333">Golgi apparatus</keyword>
<dbReference type="GO" id="GO:0030136">
    <property type="term" value="C:clathrin-coated vesicle"/>
    <property type="evidence" value="ECO:0007669"/>
    <property type="project" value="UniProtKB-SubCell"/>
</dbReference>
<evidence type="ECO:0000256" key="8">
    <source>
        <dbReference type="ARBA" id="ARBA00023329"/>
    </source>
</evidence>
<dbReference type="PANTHER" id="PTHR22951:SF24">
    <property type="entry name" value="ENTH DOMAIN-CONTAINING PROTEIN"/>
    <property type="match status" value="1"/>
</dbReference>
<keyword evidence="6" id="KW-0472">Membrane</keyword>
<keyword evidence="11" id="KW-1185">Reference proteome</keyword>
<dbReference type="GO" id="GO:0048268">
    <property type="term" value="P:clathrin coat assembly"/>
    <property type="evidence" value="ECO:0007669"/>
    <property type="project" value="InterPro"/>
</dbReference>
<name>A0AAV3RI78_LITER</name>
<evidence type="ECO:0000259" key="9">
    <source>
        <dbReference type="PROSITE" id="PS50942"/>
    </source>
</evidence>
<dbReference type="InterPro" id="IPR045192">
    <property type="entry name" value="AP180-like"/>
</dbReference>
<dbReference type="GO" id="GO:0005794">
    <property type="term" value="C:Golgi apparatus"/>
    <property type="evidence" value="ECO:0007669"/>
    <property type="project" value="UniProtKB-SubCell"/>
</dbReference>
<dbReference type="AlphaFoldDB" id="A0AAV3RI78"/>
<gene>
    <name evidence="10" type="ORF">LIER_29145</name>
</gene>
<dbReference type="Gene3D" id="1.25.40.90">
    <property type="match status" value="1"/>
</dbReference>
<keyword evidence="8" id="KW-0968">Cytoplasmic vesicle</keyword>
<feature type="domain" description="ENTH" evidence="9">
    <location>
        <begin position="26"/>
        <end position="164"/>
    </location>
</feature>
<comment type="subcellular location">
    <subcellularLocation>
        <location evidence="1">Cytoplasmic vesicle</location>
        <location evidence="1">Clathrin-coated vesicle</location>
    </subcellularLocation>
    <subcellularLocation>
        <location evidence="2">Golgi apparatus</location>
    </subcellularLocation>
    <subcellularLocation>
        <location evidence="3">Membrane</location>
        <location evidence="3">Clathrin-coated pit</location>
    </subcellularLocation>
</comment>
<dbReference type="InterPro" id="IPR011417">
    <property type="entry name" value="ANTH_dom"/>
</dbReference>
<protein>
    <submittedName>
        <fullName evidence="10">Vesicle coat protein</fullName>
    </submittedName>
</protein>
<evidence type="ECO:0000313" key="11">
    <source>
        <dbReference type="Proteomes" id="UP001454036"/>
    </source>
</evidence>
<accession>A0AAV3RI78</accession>
<evidence type="ECO:0000256" key="2">
    <source>
        <dbReference type="ARBA" id="ARBA00004555"/>
    </source>
</evidence>
<dbReference type="InterPro" id="IPR048050">
    <property type="entry name" value="ANTH_N_plant"/>
</dbReference>
<keyword evidence="7" id="KW-0168">Coated pit</keyword>
<keyword evidence="4" id="KW-0254">Endocytosis</keyword>
<evidence type="ECO:0000256" key="6">
    <source>
        <dbReference type="ARBA" id="ARBA00023136"/>
    </source>
</evidence>
<dbReference type="EMBL" id="BAABME010009936">
    <property type="protein sequence ID" value="GAA0176089.1"/>
    <property type="molecule type" value="Genomic_DNA"/>
</dbReference>
<comment type="caution">
    <text evidence="10">The sequence shown here is derived from an EMBL/GenBank/DDBJ whole genome shotgun (WGS) entry which is preliminary data.</text>
</comment>
<keyword evidence="10" id="KW-0167">Capsid protein</keyword>
<dbReference type="PROSITE" id="PS50942">
    <property type="entry name" value="ENTH"/>
    <property type="match status" value="1"/>
</dbReference>
<evidence type="ECO:0000256" key="3">
    <source>
        <dbReference type="ARBA" id="ARBA00004600"/>
    </source>
</evidence>
<dbReference type="GO" id="GO:0032050">
    <property type="term" value="F:clathrin heavy chain binding"/>
    <property type="evidence" value="ECO:0007669"/>
    <property type="project" value="TreeGrafter"/>
</dbReference>
<dbReference type="GO" id="GO:0072583">
    <property type="term" value="P:clathrin-dependent endocytosis"/>
    <property type="evidence" value="ECO:0007669"/>
    <property type="project" value="InterPro"/>
</dbReference>
<dbReference type="GO" id="GO:0005545">
    <property type="term" value="F:1-phosphatidylinositol binding"/>
    <property type="evidence" value="ECO:0007669"/>
    <property type="project" value="TreeGrafter"/>
</dbReference>
<evidence type="ECO:0000256" key="4">
    <source>
        <dbReference type="ARBA" id="ARBA00022583"/>
    </source>
</evidence>
<dbReference type="GO" id="GO:0005905">
    <property type="term" value="C:clathrin-coated pit"/>
    <property type="evidence" value="ECO:0007669"/>
    <property type="project" value="UniProtKB-SubCell"/>
</dbReference>
<reference evidence="10 11" key="1">
    <citation type="submission" date="2024-01" db="EMBL/GenBank/DDBJ databases">
        <title>The complete chloroplast genome sequence of Lithospermum erythrorhizon: insights into the phylogenetic relationship among Boraginaceae species and the maternal lineages of purple gromwells.</title>
        <authorList>
            <person name="Okada T."/>
            <person name="Watanabe K."/>
        </authorList>
    </citation>
    <scope>NUCLEOTIDE SEQUENCE [LARGE SCALE GENOMIC DNA]</scope>
</reference>
<dbReference type="GO" id="GO:0005546">
    <property type="term" value="F:phosphatidylinositol-4,5-bisphosphate binding"/>
    <property type="evidence" value="ECO:0007669"/>
    <property type="project" value="TreeGrafter"/>
</dbReference>
<dbReference type="PANTHER" id="PTHR22951">
    <property type="entry name" value="CLATHRIN ASSEMBLY PROTEIN"/>
    <property type="match status" value="1"/>
</dbReference>
<dbReference type="InterPro" id="IPR013809">
    <property type="entry name" value="ENTH"/>
</dbReference>
<dbReference type="SUPFAM" id="SSF48464">
    <property type="entry name" value="ENTH/VHS domain"/>
    <property type="match status" value="1"/>
</dbReference>
<keyword evidence="10" id="KW-0946">Virion</keyword>
<evidence type="ECO:0000313" key="10">
    <source>
        <dbReference type="EMBL" id="GAA0176089.1"/>
    </source>
</evidence>
<dbReference type="InterPro" id="IPR008942">
    <property type="entry name" value="ENTH_VHS"/>
</dbReference>